<dbReference type="AlphaFoldDB" id="Q8GBS5"/>
<feature type="transmembrane region" description="Helical" evidence="9">
    <location>
        <begin position="98"/>
        <end position="118"/>
    </location>
</feature>
<evidence type="ECO:0000313" key="10">
    <source>
        <dbReference type="EMBL" id="CAC82560.1"/>
    </source>
</evidence>
<keyword evidence="7 8" id="KW-0472">Membrane</keyword>
<comment type="similarity">
    <text evidence="2 8">Belongs to the nucleobase:cation symporter-2 (NCS2) (TC 2.A.40) family. Azg-like subfamily.</text>
</comment>
<feature type="transmembrane region" description="Helical" evidence="9">
    <location>
        <begin position="193"/>
        <end position="212"/>
    </location>
</feature>
<feature type="transmembrane region" description="Helical" evidence="9">
    <location>
        <begin position="49"/>
        <end position="66"/>
    </location>
</feature>
<keyword evidence="6 8" id="KW-1133">Transmembrane helix</keyword>
<organism evidence="10">
    <name type="scientific">Treponema maltophilum</name>
    <dbReference type="NCBI Taxonomy" id="51160"/>
    <lineage>
        <taxon>Bacteria</taxon>
        <taxon>Pseudomonadati</taxon>
        <taxon>Spirochaetota</taxon>
        <taxon>Spirochaetia</taxon>
        <taxon>Spirochaetales</taxon>
        <taxon>Treponemataceae</taxon>
        <taxon>Treponema</taxon>
    </lineage>
</organism>
<reference evidence="10" key="1">
    <citation type="submission" date="2000-12" db="EMBL/GenBank/DDBJ databases">
        <title>Outer sheath associated proteins of the oral spirocheate Treponema maltophilum.</title>
        <authorList>
            <person name="Heuner K."/>
        </authorList>
    </citation>
    <scope>NUCLEOTIDE SEQUENCE</scope>
</reference>
<evidence type="ECO:0000256" key="6">
    <source>
        <dbReference type="ARBA" id="ARBA00022989"/>
    </source>
</evidence>
<feature type="transmembrane region" description="Helical" evidence="9">
    <location>
        <begin position="130"/>
        <end position="154"/>
    </location>
</feature>
<evidence type="ECO:0000256" key="2">
    <source>
        <dbReference type="ARBA" id="ARBA00005697"/>
    </source>
</evidence>
<dbReference type="Pfam" id="PF00860">
    <property type="entry name" value="Xan_ur_permease"/>
    <property type="match status" value="1"/>
</dbReference>
<evidence type="ECO:0000256" key="4">
    <source>
        <dbReference type="ARBA" id="ARBA00022475"/>
    </source>
</evidence>
<feature type="transmembrane region" description="Helical" evidence="9">
    <location>
        <begin position="412"/>
        <end position="430"/>
    </location>
</feature>
<evidence type="ECO:0000256" key="5">
    <source>
        <dbReference type="ARBA" id="ARBA00022692"/>
    </source>
</evidence>
<evidence type="ECO:0000256" key="9">
    <source>
        <dbReference type="SAM" id="Phobius"/>
    </source>
</evidence>
<dbReference type="GO" id="GO:0005886">
    <property type="term" value="C:plasma membrane"/>
    <property type="evidence" value="ECO:0007669"/>
    <property type="project" value="UniProtKB-SubCell"/>
</dbReference>
<evidence type="ECO:0000256" key="8">
    <source>
        <dbReference type="PIRNR" id="PIRNR005353"/>
    </source>
</evidence>
<name>Q8GBS5_TREMA</name>
<sequence length="431" mass="44987">MEKFFKMGARGTNVRREIVAGLTTFLAMAYILAVNPKMLANAGMDAGGVFTATALAACIATLVMAFTANLPIALAPGMGLNAFFAFTVVLGMGISWKIALTAVFLEGVLFIILSLFNVRERIIKAIPSNLKKAVAAGIGLFICFIGFQNAGIIVNNDATLVGLGNLTHGPAAVAMIGLALTAVLYALKIPGSILIGILVTTLIGIPFGVTSVPANWTPVSMPAAPLLFQFDFSHIFTLDFFAVFFTFLFVDIFDTVGTLVGVSSEAHIMDANGNVPRVKQALLSDAIGTVAGACLGTSTVTSYVESTAGAAGGRTGMTALTTGVLFLLALFLSPLFLLVPGAATAPALIIVGFLMLKAVTGINFNDVTEGLSAFITIVMMPFAYSIAEGIVWGIITYVFMKAATGKAKSIPVVTWVLFVIFILRLILTSGA</sequence>
<dbReference type="InterPro" id="IPR026033">
    <property type="entry name" value="Azg-like_bact_archaea"/>
</dbReference>
<dbReference type="InterPro" id="IPR006043">
    <property type="entry name" value="NCS2"/>
</dbReference>
<feature type="transmembrane region" description="Helical" evidence="9">
    <location>
        <begin position="73"/>
        <end position="92"/>
    </location>
</feature>
<keyword evidence="5 8" id="KW-0812">Transmembrane</keyword>
<feature type="transmembrane region" description="Helical" evidence="9">
    <location>
        <begin position="374"/>
        <end position="400"/>
    </location>
</feature>
<dbReference type="GO" id="GO:0005345">
    <property type="term" value="F:purine nucleobase transmembrane transporter activity"/>
    <property type="evidence" value="ECO:0007669"/>
    <property type="project" value="TreeGrafter"/>
</dbReference>
<keyword evidence="3 8" id="KW-0813">Transport</keyword>
<dbReference type="InterPro" id="IPR045018">
    <property type="entry name" value="Azg-like"/>
</dbReference>
<feature type="transmembrane region" description="Helical" evidence="9">
    <location>
        <begin position="166"/>
        <end position="186"/>
    </location>
</feature>
<dbReference type="EMBL" id="AJ304448">
    <property type="protein sequence ID" value="CAC82560.1"/>
    <property type="molecule type" value="Genomic_DNA"/>
</dbReference>
<feature type="transmembrane region" description="Helical" evidence="9">
    <location>
        <begin position="324"/>
        <end position="354"/>
    </location>
</feature>
<comment type="subcellular location">
    <subcellularLocation>
        <location evidence="1 8">Cell membrane</location>
        <topology evidence="1 8">Multi-pass membrane protein</topology>
    </subcellularLocation>
</comment>
<accession>Q8GBS5</accession>
<protein>
    <submittedName>
        <fullName evidence="10">Putative integral membrane protein</fullName>
    </submittedName>
</protein>
<keyword evidence="4 8" id="KW-1003">Cell membrane</keyword>
<dbReference type="PIRSF" id="PIRSF005353">
    <property type="entry name" value="PbuG"/>
    <property type="match status" value="1"/>
</dbReference>
<evidence type="ECO:0000256" key="3">
    <source>
        <dbReference type="ARBA" id="ARBA00022448"/>
    </source>
</evidence>
<evidence type="ECO:0000256" key="1">
    <source>
        <dbReference type="ARBA" id="ARBA00004651"/>
    </source>
</evidence>
<dbReference type="PANTHER" id="PTHR43337">
    <property type="entry name" value="XANTHINE/URACIL PERMEASE C887.17-RELATED"/>
    <property type="match status" value="1"/>
</dbReference>
<evidence type="ECO:0000256" key="7">
    <source>
        <dbReference type="ARBA" id="ARBA00023136"/>
    </source>
</evidence>
<proteinExistence type="inferred from homology"/>
<dbReference type="PANTHER" id="PTHR43337:SF1">
    <property type="entry name" value="XANTHINE_URACIL PERMEASE C887.17-RELATED"/>
    <property type="match status" value="1"/>
</dbReference>